<evidence type="ECO:0000259" key="7">
    <source>
        <dbReference type="PROSITE" id="PS51296"/>
    </source>
</evidence>
<evidence type="ECO:0000256" key="1">
    <source>
        <dbReference type="ARBA" id="ARBA00022714"/>
    </source>
</evidence>
<dbReference type="InterPro" id="IPR017941">
    <property type="entry name" value="Rieske_2Fe-2S"/>
</dbReference>
<keyword evidence="9" id="KW-1185">Reference proteome</keyword>
<dbReference type="InterPro" id="IPR036922">
    <property type="entry name" value="Rieske_2Fe-2S_sf"/>
</dbReference>
<dbReference type="GO" id="GO:0046872">
    <property type="term" value="F:metal ion binding"/>
    <property type="evidence" value="ECO:0007669"/>
    <property type="project" value="UniProtKB-KW"/>
</dbReference>
<evidence type="ECO:0000256" key="3">
    <source>
        <dbReference type="ARBA" id="ARBA00023004"/>
    </source>
</evidence>
<comment type="caution">
    <text evidence="8">The sequence shown here is derived from an EMBL/GenBank/DDBJ whole genome shotgun (WGS) entry which is preliminary data.</text>
</comment>
<dbReference type="PRINTS" id="PR00162">
    <property type="entry name" value="RIESKE"/>
</dbReference>
<dbReference type="PANTHER" id="PTHR10134">
    <property type="entry name" value="CYTOCHROME B-C1 COMPLEX SUBUNIT RIESKE, MITOCHONDRIAL"/>
    <property type="match status" value="1"/>
</dbReference>
<evidence type="ECO:0000256" key="2">
    <source>
        <dbReference type="ARBA" id="ARBA00022723"/>
    </source>
</evidence>
<organism evidence="8 9">
    <name type="scientific">Albibacterium bauzanense</name>
    <dbReference type="NCBI Taxonomy" id="653929"/>
    <lineage>
        <taxon>Bacteria</taxon>
        <taxon>Pseudomonadati</taxon>
        <taxon>Bacteroidota</taxon>
        <taxon>Sphingobacteriia</taxon>
        <taxon>Sphingobacteriales</taxon>
        <taxon>Sphingobacteriaceae</taxon>
        <taxon>Albibacterium</taxon>
    </lineage>
</organism>
<sequence length="152" mass="16993">MNRRKFIQRSTIVCTGSVIASACIQSCTSLKLLQNNMIDGNIDGSDLIIPIDSFNNNGVNKLYVIVQNEILKYPICVYRFSDTQYNALYLACTHQGTELQVFGERLECPAHGSEFDSKGRIVKGPAEENLRSFPITITANELKISLKPQQPH</sequence>
<dbReference type="SUPFAM" id="SSF50022">
    <property type="entry name" value="ISP domain"/>
    <property type="match status" value="1"/>
</dbReference>
<dbReference type="Gene3D" id="2.102.10.10">
    <property type="entry name" value="Rieske [2Fe-2S] iron-sulphur domain"/>
    <property type="match status" value="1"/>
</dbReference>
<evidence type="ECO:0000313" key="8">
    <source>
        <dbReference type="EMBL" id="TCK80816.1"/>
    </source>
</evidence>
<dbReference type="InterPro" id="IPR005805">
    <property type="entry name" value="Rieske_Fe-S_prot_C"/>
</dbReference>
<comment type="cofactor">
    <cofactor evidence="6">
        <name>[2Fe-2S] cluster</name>
        <dbReference type="ChEBI" id="CHEBI:190135"/>
    </cofactor>
</comment>
<evidence type="ECO:0000313" key="9">
    <source>
        <dbReference type="Proteomes" id="UP000294616"/>
    </source>
</evidence>
<dbReference type="GO" id="GO:0051537">
    <property type="term" value="F:2 iron, 2 sulfur cluster binding"/>
    <property type="evidence" value="ECO:0007669"/>
    <property type="project" value="UniProtKB-KW"/>
</dbReference>
<dbReference type="Proteomes" id="UP000294616">
    <property type="component" value="Unassembled WGS sequence"/>
</dbReference>
<dbReference type="Pfam" id="PF00355">
    <property type="entry name" value="Rieske"/>
    <property type="match status" value="1"/>
</dbReference>
<evidence type="ECO:0000256" key="4">
    <source>
        <dbReference type="ARBA" id="ARBA00023014"/>
    </source>
</evidence>
<keyword evidence="1" id="KW-0001">2Fe-2S</keyword>
<dbReference type="RefSeq" id="WP_132225485.1">
    <property type="nucleotide sequence ID" value="NZ_SMGO01000003.1"/>
</dbReference>
<dbReference type="InterPro" id="IPR014349">
    <property type="entry name" value="Rieske_Fe-S_prot"/>
</dbReference>
<dbReference type="PROSITE" id="PS51257">
    <property type="entry name" value="PROKAR_LIPOPROTEIN"/>
    <property type="match status" value="1"/>
</dbReference>
<keyword evidence="2" id="KW-0479">Metal-binding</keyword>
<gene>
    <name evidence="8" type="ORF">C8N28_2570</name>
</gene>
<keyword evidence="5" id="KW-1015">Disulfide bond</keyword>
<dbReference type="AlphaFoldDB" id="A0A4R1LP26"/>
<feature type="domain" description="Rieske" evidence="7">
    <location>
        <begin position="62"/>
        <end position="144"/>
    </location>
</feature>
<keyword evidence="4" id="KW-0411">Iron-sulfur</keyword>
<name>A0A4R1LP26_9SPHI</name>
<protein>
    <submittedName>
        <fullName evidence="8">Rieske-like 2Fe-2S protein</fullName>
    </submittedName>
</protein>
<dbReference type="CDD" id="cd03467">
    <property type="entry name" value="Rieske"/>
    <property type="match status" value="1"/>
</dbReference>
<evidence type="ECO:0000256" key="6">
    <source>
        <dbReference type="ARBA" id="ARBA00034078"/>
    </source>
</evidence>
<accession>A0A4R1LP26</accession>
<dbReference type="GO" id="GO:0016020">
    <property type="term" value="C:membrane"/>
    <property type="evidence" value="ECO:0007669"/>
    <property type="project" value="InterPro"/>
</dbReference>
<dbReference type="PROSITE" id="PS51296">
    <property type="entry name" value="RIESKE"/>
    <property type="match status" value="1"/>
</dbReference>
<dbReference type="OrthoDB" id="165343at2"/>
<evidence type="ECO:0000256" key="5">
    <source>
        <dbReference type="ARBA" id="ARBA00023157"/>
    </source>
</evidence>
<dbReference type="EMBL" id="SMGO01000003">
    <property type="protein sequence ID" value="TCK80816.1"/>
    <property type="molecule type" value="Genomic_DNA"/>
</dbReference>
<keyword evidence="3" id="KW-0408">Iron</keyword>
<reference evidence="8 9" key="1">
    <citation type="submission" date="2019-03" db="EMBL/GenBank/DDBJ databases">
        <title>Genomic Encyclopedia of Archaeal and Bacterial Type Strains, Phase II (KMG-II): from individual species to whole genera.</title>
        <authorList>
            <person name="Goeker M."/>
        </authorList>
    </citation>
    <scope>NUCLEOTIDE SEQUENCE [LARGE SCALE GENOMIC DNA]</scope>
    <source>
        <strain evidence="8 9">DSM 22554</strain>
    </source>
</reference>
<proteinExistence type="predicted"/>